<feature type="region of interest" description="Disordered" evidence="7">
    <location>
        <begin position="1646"/>
        <end position="1669"/>
    </location>
</feature>
<dbReference type="Proteomes" id="UP000002482">
    <property type="component" value="Chromosome"/>
</dbReference>
<comment type="cofactor">
    <cofactor evidence="1">
        <name>pantetheine 4'-phosphate</name>
        <dbReference type="ChEBI" id="CHEBI:47942"/>
    </cofactor>
</comment>
<keyword evidence="3" id="KW-0596">Phosphopantetheine</keyword>
<evidence type="ECO:0000259" key="8">
    <source>
        <dbReference type="PROSITE" id="PS50075"/>
    </source>
</evidence>
<feature type="domain" description="Carrier" evidence="8">
    <location>
        <begin position="597"/>
        <end position="675"/>
    </location>
</feature>
<dbReference type="InterPro" id="IPR000873">
    <property type="entry name" value="AMP-dep_synth/lig_dom"/>
</dbReference>
<dbReference type="FunFam" id="3.40.50.12780:FF:000012">
    <property type="entry name" value="Non-ribosomal peptide synthetase"/>
    <property type="match status" value="1"/>
</dbReference>
<dbReference type="InterPro" id="IPR036736">
    <property type="entry name" value="ACP-like_sf"/>
</dbReference>
<dbReference type="OrthoDB" id="6297021at2"/>
<dbReference type="Gene3D" id="2.30.38.10">
    <property type="entry name" value="Luciferase, Domain 3"/>
    <property type="match status" value="1"/>
</dbReference>
<dbReference type="GO" id="GO:0009239">
    <property type="term" value="P:enterobactin biosynthetic process"/>
    <property type="evidence" value="ECO:0007669"/>
    <property type="project" value="TreeGrafter"/>
</dbReference>
<keyword evidence="4" id="KW-0597">Phosphoprotein</keyword>
<evidence type="ECO:0000256" key="5">
    <source>
        <dbReference type="ARBA" id="ARBA00022832"/>
    </source>
</evidence>
<dbReference type="GO" id="GO:0071766">
    <property type="term" value="P:Actinobacterium-type cell wall biogenesis"/>
    <property type="evidence" value="ECO:0007669"/>
    <property type="project" value="UniProtKB-ARBA"/>
</dbReference>
<dbReference type="GO" id="GO:0009366">
    <property type="term" value="C:enterobactin synthetase complex"/>
    <property type="evidence" value="ECO:0007669"/>
    <property type="project" value="TreeGrafter"/>
</dbReference>
<dbReference type="PANTHER" id="PTHR45527">
    <property type="entry name" value="NONRIBOSOMAL PEPTIDE SYNTHETASE"/>
    <property type="match status" value="1"/>
</dbReference>
<dbReference type="InterPro" id="IPR025110">
    <property type="entry name" value="AMP-bd_C"/>
</dbReference>
<dbReference type="Gene3D" id="3.40.50.12780">
    <property type="entry name" value="N-terminal domain of ligase-like"/>
    <property type="match status" value="1"/>
</dbReference>
<dbReference type="GO" id="GO:0072330">
    <property type="term" value="P:monocarboxylic acid biosynthetic process"/>
    <property type="evidence" value="ECO:0007669"/>
    <property type="project" value="UniProtKB-ARBA"/>
</dbReference>
<dbReference type="FunFam" id="2.30.38.10:FF:000001">
    <property type="entry name" value="Non-ribosomal peptide synthetase PvdI"/>
    <property type="match status" value="1"/>
</dbReference>
<dbReference type="InterPro" id="IPR040097">
    <property type="entry name" value="FAAL/FAAC"/>
</dbReference>
<dbReference type="CDD" id="cd05930">
    <property type="entry name" value="A_NRPS"/>
    <property type="match status" value="1"/>
</dbReference>
<evidence type="ECO:0000313" key="10">
    <source>
        <dbReference type="Proteomes" id="UP000002482"/>
    </source>
</evidence>
<dbReference type="RefSeq" id="WP_013596029.1">
    <property type="nucleotide sequence ID" value="NC_015138.1"/>
</dbReference>
<keyword evidence="5" id="KW-0276">Fatty acid metabolism</keyword>
<dbReference type="FunFam" id="3.40.50.980:FF:000001">
    <property type="entry name" value="Non-ribosomal peptide synthetase"/>
    <property type="match status" value="1"/>
</dbReference>
<evidence type="ECO:0000256" key="3">
    <source>
        <dbReference type="ARBA" id="ARBA00022450"/>
    </source>
</evidence>
<name>F0QDI8_PARA1</name>
<evidence type="ECO:0000256" key="6">
    <source>
        <dbReference type="ARBA" id="ARBA00023098"/>
    </source>
</evidence>
<dbReference type="GO" id="GO:0047527">
    <property type="term" value="F:2,3-dihydroxybenzoate-serine ligase activity"/>
    <property type="evidence" value="ECO:0007669"/>
    <property type="project" value="TreeGrafter"/>
</dbReference>
<dbReference type="GO" id="GO:0006631">
    <property type="term" value="P:fatty acid metabolic process"/>
    <property type="evidence" value="ECO:0007669"/>
    <property type="project" value="UniProtKB-KW"/>
</dbReference>
<dbReference type="Pfam" id="PF00668">
    <property type="entry name" value="Condensation"/>
    <property type="match status" value="1"/>
</dbReference>
<evidence type="ECO:0000256" key="7">
    <source>
        <dbReference type="SAM" id="MobiDB-lite"/>
    </source>
</evidence>
<evidence type="ECO:0000256" key="4">
    <source>
        <dbReference type="ARBA" id="ARBA00022553"/>
    </source>
</evidence>
<keyword evidence="9" id="KW-0413">Isomerase</keyword>
<reference evidence="9" key="1">
    <citation type="submission" date="2011-02" db="EMBL/GenBank/DDBJ databases">
        <title>Complete sequence of Acidovorax avenae subsp. avenae ATCC 19860.</title>
        <authorList>
            <consortium name="US DOE Joint Genome Institute"/>
            <person name="Lucas S."/>
            <person name="Copeland A."/>
            <person name="Lapidus A."/>
            <person name="Cheng J.-F."/>
            <person name="Goodwin L."/>
            <person name="Pitluck S."/>
            <person name="Chertkov O."/>
            <person name="Held B."/>
            <person name="Detter J.C."/>
            <person name="Han C."/>
            <person name="Tapia R."/>
            <person name="Land M."/>
            <person name="Hauser L."/>
            <person name="Kyrpides N."/>
            <person name="Ivanova N."/>
            <person name="Ovchinnikova G."/>
            <person name="Pagani I."/>
            <person name="Gordon S."/>
            <person name="Woyke T."/>
        </authorList>
    </citation>
    <scope>NUCLEOTIDE SEQUENCE</scope>
    <source>
        <strain evidence="9">ATCC 19860</strain>
    </source>
</reference>
<dbReference type="GO" id="GO:0005829">
    <property type="term" value="C:cytosol"/>
    <property type="evidence" value="ECO:0007669"/>
    <property type="project" value="TreeGrafter"/>
</dbReference>
<gene>
    <name evidence="9" type="ordered locus">Acav_3650</name>
</gene>
<dbReference type="PANTHER" id="PTHR45527:SF1">
    <property type="entry name" value="FATTY ACID SYNTHASE"/>
    <property type="match status" value="1"/>
</dbReference>
<accession>F0QDI8</accession>
<dbReference type="InterPro" id="IPR020806">
    <property type="entry name" value="PKS_PP-bd"/>
</dbReference>
<evidence type="ECO:0000313" key="9">
    <source>
        <dbReference type="EMBL" id="ADX47548.1"/>
    </source>
</evidence>
<dbReference type="InterPro" id="IPR009081">
    <property type="entry name" value="PP-bd_ACP"/>
</dbReference>
<dbReference type="FunFam" id="1.10.1200.10:FF:000016">
    <property type="entry name" value="Non-ribosomal peptide synthase"/>
    <property type="match status" value="1"/>
</dbReference>
<dbReference type="GO" id="GO:0050157">
    <property type="term" value="F:ornithine racemase activity"/>
    <property type="evidence" value="ECO:0007669"/>
    <property type="project" value="UniProtKB-EC"/>
</dbReference>
<feature type="region of interest" description="Disordered" evidence="7">
    <location>
        <begin position="1739"/>
        <end position="1768"/>
    </location>
</feature>
<dbReference type="Gene3D" id="3.30.300.30">
    <property type="match status" value="2"/>
</dbReference>
<dbReference type="Gene3D" id="3.40.50.980">
    <property type="match status" value="2"/>
</dbReference>
<dbReference type="InterPro" id="IPR045851">
    <property type="entry name" value="AMP-bd_C_sf"/>
</dbReference>
<evidence type="ECO:0000256" key="1">
    <source>
        <dbReference type="ARBA" id="ARBA00001957"/>
    </source>
</evidence>
<dbReference type="SMART" id="SM00823">
    <property type="entry name" value="PKS_PP"/>
    <property type="match status" value="2"/>
</dbReference>
<dbReference type="SUPFAM" id="SSF52777">
    <property type="entry name" value="CoA-dependent acyltransferases"/>
    <property type="match status" value="2"/>
</dbReference>
<dbReference type="PROSITE" id="PS00455">
    <property type="entry name" value="AMP_BINDING"/>
    <property type="match status" value="2"/>
</dbReference>
<dbReference type="Gene3D" id="1.10.1200.10">
    <property type="entry name" value="ACP-like"/>
    <property type="match status" value="1"/>
</dbReference>
<dbReference type="InterPro" id="IPR023213">
    <property type="entry name" value="CAT-like_dom_sf"/>
</dbReference>
<dbReference type="InterPro" id="IPR029058">
    <property type="entry name" value="AB_hydrolase_fold"/>
</dbReference>
<dbReference type="EC" id="5.1.1.12" evidence="9"/>
<dbReference type="InterPro" id="IPR020845">
    <property type="entry name" value="AMP-binding_CS"/>
</dbReference>
<dbReference type="Pfam" id="PF00501">
    <property type="entry name" value="AMP-binding"/>
    <property type="match status" value="2"/>
</dbReference>
<dbReference type="FunFam" id="3.30.300.30:FF:000010">
    <property type="entry name" value="Enterobactin synthetase component F"/>
    <property type="match status" value="1"/>
</dbReference>
<dbReference type="Pfam" id="PF13193">
    <property type="entry name" value="AMP-binding_C"/>
    <property type="match status" value="1"/>
</dbReference>
<dbReference type="NCBIfam" id="TIGR01733">
    <property type="entry name" value="AA-adenyl-dom"/>
    <property type="match status" value="1"/>
</dbReference>
<sequence length="1785" mass="190795">MNAKDLALSAALGAEAAAPRNFVERLRTLADERPDAVWLTVVDEPQGGRREVALTYAEFARRVHALAARLQQRFAPGERALVLQDNDEHYAASMLACFHSGIVAVPVFPPESQRPQHLARLQGIARDCGAACVLTTTEWEAMVRAGFPGLEVIAGDAVDLALAGTWRTHEPADDDLAFLQYTSGSTGHPKGVMVTHGNLMANERAIQEGMATGPEDCFVSWAPLFHDMGLIGGLLQPLYCGASLVLVSPRYFLERPARWLELVSRYRGTVSGGPDFSYRLCLERISDAQAQGLDLSHWRVAYSGAEPVRADTMAAFAERFAAQGFRAGAVHACYGLAEATLYVTGVRPGQGLWARGFSAQALAVGAAEPDDAGTGPLLVGCGGPASGHAVQIMDVASLAPADAGCVGEVWASGPSVAAGYWGQPEATAATFVEHGGRRWLRTGDLGFLHEGQLVVTGRTKDLIILRGHNVYPQDVERAIEAEVEAVRKGRVAVFPVQGAQAEGIGAAVEVSRGMQKLVPPQALVEALSAAVSEAVGEPLSVVLLLQPGTLPKTTSGKLQRSACRAAWVERSADAYAIHEWGRFVRGGPQEAAASGGGALDALESEVAGIWQDVLRAAAPQALDRNSHFFVLGGNSLAATQAAARIAQRFGVAFAPRVLFDHPRLGACVEALRAAMAVAPAGSAGAGAVASAVEPLPPALRGGNRPLSHAQARQWFLWKLAPAEAAYHVGAALWIEGEFDAAAAQAALEDVARRQASLRTVFGEGPDGVPFQRVEEMPAIALEVADLGRTACSERDDAVRERLDALQSRPFDLLQGPPWRVALLRLDARTHVLAVVMHHILSDGASMQLWAAEWLEAYGARRQGLAARGMPQLQYIDYAAWTAGRLEAGEGERQWAWWRERLADWHATPCEVRPDHPRPPRASYTARRHAFEVPAAVVQGLRALQAREGATSFIVLLAALQVLLSRYTGQPRVRVGAAVAQRGVPGVDGLIGLFVNTLVLPGAVGPQATLLGVLRDAREMVLGAQAHQELPFDRLVEALRPERSAGASPLFQVMLNHLAEDDRLLQAVPGLAVRAEPLQGPQAQFELVLEARERGTGALSLTWVYAGELFEPATIERLSGHFLALMQAMAEGPEQPAGAVEWLAPAERAQLDAWSRNGHRESPPVPVFRQLEAHAERQPQATALLFGDEAIGYGALNARANRLAHHLLREGLRPQSLVGICMQRSTEMIVGMLAAMKAGCAYLPLDPELPAGRLGDMLEHSGAAWVLSHAATAGQVPALPGVRVIGVEGLQNAVPGDAENPGIAVHGEQLAYVIYTSGSTGRPKGVAVRHAALHTCMAWMQGTYGLTASDTVLHKAPFGFDVSCWEIFWPLTAGARLLVAPPGAHRDPEHIVQLIERHQVTTLNFVPSMLRAFLDHPGIEHRTRLRHVICGGEAMPETLQREALRRLPGATLQNLYGPTETTIHVTRWTCRDEAGPVPIGRPISETQAWVLDAQLQPVPQGVAGELYIGGALLARGYLGQPGLTAERFVADPQGAGGRLYRTGDWVRWNAEGQIEYLGRIDHQVKLRGLRIELGEIESALRAQAGVKDAVAVVRGAAGAESLVAYVAGEGDAVALRAALAQRLPGYMVPRAIVVLDALPLNANGKVDRAALPDPEPAAGTGNGEPAAPQGSTAHRLAALWSELLGVPSVGLQDNFFDLGGHSLLLVRAHRRLEDEWGCRLALVDLFQHPTVESLARRIDQATGESEGEGGPAHSGASAAPHLADDRARRQRAALLQRRAHLQGARE</sequence>
<protein>
    <submittedName>
        <fullName evidence="9">Amino acid adenylation domain protein</fullName>
        <ecNumber evidence="9">5.1.1.12</ecNumber>
    </submittedName>
</protein>
<comment type="similarity">
    <text evidence="2">Belongs to the ATP-dependent AMP-binding enzyme family.</text>
</comment>
<dbReference type="PROSITE" id="PS50075">
    <property type="entry name" value="CARRIER"/>
    <property type="match status" value="2"/>
</dbReference>
<dbReference type="SUPFAM" id="SSF56801">
    <property type="entry name" value="Acetyl-CoA synthetase-like"/>
    <property type="match status" value="2"/>
</dbReference>
<dbReference type="Gene3D" id="3.40.50.1820">
    <property type="entry name" value="alpha/beta hydrolase"/>
    <property type="match status" value="1"/>
</dbReference>
<dbReference type="GO" id="GO:0031177">
    <property type="term" value="F:phosphopantetheine binding"/>
    <property type="evidence" value="ECO:0007669"/>
    <property type="project" value="InterPro"/>
</dbReference>
<dbReference type="GO" id="GO:0008610">
    <property type="term" value="P:lipid biosynthetic process"/>
    <property type="evidence" value="ECO:0007669"/>
    <property type="project" value="InterPro"/>
</dbReference>
<feature type="domain" description="Carrier" evidence="8">
    <location>
        <begin position="1666"/>
        <end position="1741"/>
    </location>
</feature>
<keyword evidence="6" id="KW-0443">Lipid metabolism</keyword>
<dbReference type="FunFam" id="3.40.50.980:FF:000002">
    <property type="entry name" value="Enterobactin synthetase component F"/>
    <property type="match status" value="1"/>
</dbReference>
<dbReference type="CDD" id="cd05931">
    <property type="entry name" value="FAAL"/>
    <property type="match status" value="1"/>
</dbReference>
<dbReference type="KEGG" id="aaa:Acav_3650"/>
<dbReference type="Gene3D" id="3.30.559.10">
    <property type="entry name" value="Chloramphenicol acetyltransferase-like domain"/>
    <property type="match status" value="1"/>
</dbReference>
<evidence type="ECO:0000256" key="2">
    <source>
        <dbReference type="ARBA" id="ARBA00006432"/>
    </source>
</evidence>
<dbReference type="FunFam" id="3.40.50.12780:FF:000013">
    <property type="entry name" value="Long-chain-fatty-acid--AMP ligase FadD32"/>
    <property type="match status" value="1"/>
</dbReference>
<dbReference type="GO" id="GO:0043041">
    <property type="term" value="P:amino acid activation for nonribosomal peptide biosynthetic process"/>
    <property type="evidence" value="ECO:0007669"/>
    <property type="project" value="TreeGrafter"/>
</dbReference>
<dbReference type="Gene3D" id="3.30.559.30">
    <property type="entry name" value="Nonribosomal peptide synthetase, condensation domain"/>
    <property type="match status" value="1"/>
</dbReference>
<dbReference type="GeneID" id="34239329"/>
<dbReference type="InterPro" id="IPR042099">
    <property type="entry name" value="ANL_N_sf"/>
</dbReference>
<dbReference type="InterPro" id="IPR010071">
    <property type="entry name" value="AA_adenyl_dom"/>
</dbReference>
<dbReference type="Pfam" id="PF00550">
    <property type="entry name" value="PP-binding"/>
    <property type="match status" value="2"/>
</dbReference>
<dbReference type="SUPFAM" id="SSF47336">
    <property type="entry name" value="ACP-like"/>
    <property type="match status" value="2"/>
</dbReference>
<dbReference type="InterPro" id="IPR001242">
    <property type="entry name" value="Condensation_dom"/>
</dbReference>
<feature type="compositionally biased region" description="Low complexity" evidence="7">
    <location>
        <begin position="1750"/>
        <end position="1760"/>
    </location>
</feature>
<dbReference type="HOGENOM" id="CLU_000022_0_9_4"/>
<keyword evidence="10" id="KW-1185">Reference proteome</keyword>
<dbReference type="CDD" id="cd19531">
    <property type="entry name" value="LCL_NRPS-like"/>
    <property type="match status" value="1"/>
</dbReference>
<proteinExistence type="inferred from homology"/>
<dbReference type="EMBL" id="CP002521">
    <property type="protein sequence ID" value="ADX47548.1"/>
    <property type="molecule type" value="Genomic_DNA"/>
</dbReference>
<organism evidence="9 10">
    <name type="scientific">Paracidovorax avenae (strain ATCC 19860 / DSM 7227 / CCUG 15838 / JCM 20985 / LMG 2117 / NCPPB 1011)</name>
    <name type="common">Acidovorax avenae</name>
    <dbReference type="NCBI Taxonomy" id="643561"/>
    <lineage>
        <taxon>Bacteria</taxon>
        <taxon>Pseudomonadati</taxon>
        <taxon>Pseudomonadota</taxon>
        <taxon>Betaproteobacteria</taxon>
        <taxon>Burkholderiales</taxon>
        <taxon>Comamonadaceae</taxon>
        <taxon>Paracidovorax</taxon>
    </lineage>
</organism>